<keyword evidence="4" id="KW-1185">Reference proteome</keyword>
<dbReference type="RefSeq" id="WP_126531885.1">
    <property type="nucleotide sequence ID" value="NZ_JADULK010000003.1"/>
</dbReference>
<reference evidence="1 4" key="2">
    <citation type="submission" date="2020-11" db="EMBL/GenBank/DDBJ databases">
        <title>Enhanced detection system for hospital associated transmission using whole genome sequencing surveillance.</title>
        <authorList>
            <person name="Harrison L.H."/>
            <person name="Van Tyne D."/>
            <person name="Marsh J.W."/>
            <person name="Griffith M.P."/>
            <person name="Snyder D.J."/>
            <person name="Cooper V.S."/>
            <person name="Mustapha M."/>
        </authorList>
    </citation>
    <scope>NUCLEOTIDE SEQUENCE [LARGE SCALE GENOMIC DNA]</scope>
    <source>
        <strain evidence="1 4">SER00230</strain>
    </source>
</reference>
<name>A0A3S4XIW7_SERRU</name>
<organism evidence="2 3">
    <name type="scientific">Serratia rubidaea</name>
    <name type="common">Serratia marinorubra</name>
    <dbReference type="NCBI Taxonomy" id="61652"/>
    <lineage>
        <taxon>Bacteria</taxon>
        <taxon>Pseudomonadati</taxon>
        <taxon>Pseudomonadota</taxon>
        <taxon>Gammaproteobacteria</taxon>
        <taxon>Enterobacterales</taxon>
        <taxon>Yersiniaceae</taxon>
        <taxon>Serratia</taxon>
    </lineage>
</organism>
<evidence type="ECO:0000313" key="1">
    <source>
        <dbReference type="EMBL" id="MBH1929543.1"/>
    </source>
</evidence>
<dbReference type="InterPro" id="IPR010862">
    <property type="entry name" value="DUF1493"/>
</dbReference>
<evidence type="ECO:0000313" key="4">
    <source>
        <dbReference type="Proteomes" id="UP000624159"/>
    </source>
</evidence>
<evidence type="ECO:0000313" key="3">
    <source>
        <dbReference type="Proteomes" id="UP000281904"/>
    </source>
</evidence>
<proteinExistence type="predicted"/>
<dbReference type="EMBL" id="JADULK010000003">
    <property type="protein sequence ID" value="MBH1929543.1"/>
    <property type="molecule type" value="Genomic_DNA"/>
</dbReference>
<dbReference type="Proteomes" id="UP000624159">
    <property type="component" value="Unassembled WGS sequence"/>
</dbReference>
<gene>
    <name evidence="1" type="ORF">I5U13_07680</name>
    <name evidence="2" type="ORF">NCTC10036_03167</name>
</gene>
<evidence type="ECO:0000313" key="2">
    <source>
        <dbReference type="EMBL" id="VEI67906.1"/>
    </source>
</evidence>
<protein>
    <submittedName>
        <fullName evidence="1">DUF1493 family protein</fullName>
    </submittedName>
    <submittedName>
        <fullName evidence="2">Protein of uncharacterized function (DUF1493)</fullName>
    </submittedName>
</protein>
<dbReference type="AlphaFoldDB" id="A0A3S4XIW7"/>
<dbReference type="EMBL" id="LR134493">
    <property type="protein sequence ID" value="VEI67906.1"/>
    <property type="molecule type" value="Genomic_DNA"/>
</dbReference>
<accession>A0A3S4XIW7</accession>
<sequence length="97" mass="11271">MVDKIEARIFELVEPYNGRSWLTFNKPVLTGDSALNHTMRMDEQEAMELLDEIFTEFHLEHDALDFSTYFPGTKAQSKPLTINMLIESAKAGRWLYD</sequence>
<dbReference type="Proteomes" id="UP000281904">
    <property type="component" value="Chromosome"/>
</dbReference>
<dbReference type="Pfam" id="PF07377">
    <property type="entry name" value="DUF1493"/>
    <property type="match status" value="1"/>
</dbReference>
<reference evidence="2 3" key="1">
    <citation type="submission" date="2018-12" db="EMBL/GenBank/DDBJ databases">
        <authorList>
            <consortium name="Pathogen Informatics"/>
        </authorList>
    </citation>
    <scope>NUCLEOTIDE SEQUENCE [LARGE SCALE GENOMIC DNA]</scope>
    <source>
        <strain evidence="2 3">NCTC10036</strain>
    </source>
</reference>